<dbReference type="Proteomes" id="UP001213664">
    <property type="component" value="Chromosome"/>
</dbReference>
<dbReference type="EMBL" id="CP119326">
    <property type="protein sequence ID" value="WEK39305.1"/>
    <property type="molecule type" value="Genomic_DNA"/>
</dbReference>
<proteinExistence type="predicted"/>
<feature type="transmembrane region" description="Helical" evidence="1">
    <location>
        <begin position="381"/>
        <end position="411"/>
    </location>
</feature>
<keyword evidence="1" id="KW-1133">Transmembrane helix</keyword>
<dbReference type="PANTHER" id="PTHR34219">
    <property type="entry name" value="IRON-REGULATED INNER MEMBRANE PROTEIN-RELATED"/>
    <property type="match status" value="1"/>
</dbReference>
<keyword evidence="1" id="KW-0812">Transmembrane</keyword>
<feature type="transmembrane region" description="Helical" evidence="1">
    <location>
        <begin position="341"/>
        <end position="361"/>
    </location>
</feature>
<evidence type="ECO:0000313" key="2">
    <source>
        <dbReference type="EMBL" id="WEK39305.1"/>
    </source>
</evidence>
<feature type="transmembrane region" description="Helical" evidence="1">
    <location>
        <begin position="143"/>
        <end position="172"/>
    </location>
</feature>
<feature type="transmembrane region" description="Helical" evidence="1">
    <location>
        <begin position="20"/>
        <end position="40"/>
    </location>
</feature>
<dbReference type="AlphaFoldDB" id="A0AAJ6BIY7"/>
<evidence type="ECO:0000313" key="3">
    <source>
        <dbReference type="Proteomes" id="UP001213664"/>
    </source>
</evidence>
<evidence type="ECO:0000256" key="1">
    <source>
        <dbReference type="SAM" id="Phobius"/>
    </source>
</evidence>
<dbReference type="InterPro" id="IPR005625">
    <property type="entry name" value="PepSY-ass_TM"/>
</dbReference>
<dbReference type="PANTHER" id="PTHR34219:SF8">
    <property type="entry name" value="PEPSY DOMAIN-CONTAINING PROTEIN"/>
    <property type="match status" value="1"/>
</dbReference>
<accession>A0AAJ6BIY7</accession>
<reference evidence="2" key="1">
    <citation type="submission" date="2023-03" db="EMBL/GenBank/DDBJ databases">
        <title>Andean soil-derived lignocellulolytic bacterial consortium as a source of novel taxa and putative plastic-active enzymes.</title>
        <authorList>
            <person name="Diaz-Garcia L."/>
            <person name="Chuvochina M."/>
            <person name="Feuerriegel G."/>
            <person name="Bunk B."/>
            <person name="Sproer C."/>
            <person name="Streit W.R."/>
            <person name="Rodriguez L.M."/>
            <person name="Overmann J."/>
            <person name="Jimenez D.J."/>
        </authorList>
    </citation>
    <scope>NUCLEOTIDE SEQUENCE</scope>
    <source>
        <strain evidence="2">MAG 833</strain>
    </source>
</reference>
<dbReference type="Pfam" id="PF03929">
    <property type="entry name" value="PepSY_TM"/>
    <property type="match status" value="1"/>
</dbReference>
<keyword evidence="1" id="KW-0472">Membrane</keyword>
<feature type="transmembrane region" description="Helical" evidence="1">
    <location>
        <begin position="204"/>
        <end position="224"/>
    </location>
</feature>
<name>A0AAJ6BIY7_9CAUL</name>
<sequence>MALTPVLAGKKKLRKGRSAWWWVHHWLGLKLAIFMTFVLATGTLATLSNEIDWLIDPAQRVTPRGAPTASWGDWAAAVKAAEPEATIQYLSAPLDPWFAARVVIERPDGALRIAYVDPWTSEVRGVHGWFNVNRFLRNTHRHLMMPVAIGVPIVGSMALVLLVSMITGLVTYKKFWRGFTRPPQWRKGRQGEARRFTGDLHRFAGLWSIWFLAIIIVTGVWYVVEVFGGRAPPGPRPEIITGAAQPAGAALDALIVRAQAADPALRISGVSFPDDNGRGVLVAGQSRAILVRDRANAVWVDPRNGEVLLATRGEDLNLHQRISEAADPLHFGTFGGLATRLIWFVFGVVMTGLSVTGVMIYSLRMTRAESEGGPRHGIAGLWASFGPAAYPALGLILISIALTPGAVIAAAGG</sequence>
<gene>
    <name evidence="2" type="ORF">P0Y50_12255</name>
</gene>
<protein>
    <submittedName>
        <fullName evidence="2">PepSY-associated TM helix domain-containing protein</fullName>
    </submittedName>
</protein>
<organism evidence="2 3">
    <name type="scientific">Candidatus Brevundimonas colombiensis</name>
    <dbReference type="NCBI Taxonomy" id="3121376"/>
    <lineage>
        <taxon>Bacteria</taxon>
        <taxon>Pseudomonadati</taxon>
        <taxon>Pseudomonadota</taxon>
        <taxon>Alphaproteobacteria</taxon>
        <taxon>Caulobacterales</taxon>
        <taxon>Caulobacteraceae</taxon>
        <taxon>Brevundimonas</taxon>
    </lineage>
</organism>